<evidence type="ECO:0000256" key="1">
    <source>
        <dbReference type="SAM" id="MobiDB-lite"/>
    </source>
</evidence>
<feature type="region of interest" description="Disordered" evidence="1">
    <location>
        <begin position="1"/>
        <end position="47"/>
    </location>
</feature>
<keyword evidence="3" id="KW-1185">Reference proteome</keyword>
<dbReference type="PANTHER" id="PTHR35756">
    <property type="entry name" value="OS05G0337400 PROTEIN"/>
    <property type="match status" value="1"/>
</dbReference>
<dbReference type="Proteomes" id="UP001419268">
    <property type="component" value="Unassembled WGS sequence"/>
</dbReference>
<protein>
    <recommendedName>
        <fullName evidence="4">HMA domain-containing protein</fullName>
    </recommendedName>
</protein>
<feature type="region of interest" description="Disordered" evidence="1">
    <location>
        <begin position="78"/>
        <end position="98"/>
    </location>
</feature>
<gene>
    <name evidence="2" type="ORF">Scep_017717</name>
</gene>
<evidence type="ECO:0008006" key="4">
    <source>
        <dbReference type="Google" id="ProtNLM"/>
    </source>
</evidence>
<dbReference type="GO" id="GO:0046872">
    <property type="term" value="F:metal ion binding"/>
    <property type="evidence" value="ECO:0007669"/>
    <property type="project" value="InterPro"/>
</dbReference>
<dbReference type="SUPFAM" id="SSF55008">
    <property type="entry name" value="HMA, heavy metal-associated domain"/>
    <property type="match status" value="1"/>
</dbReference>
<evidence type="ECO:0000313" key="2">
    <source>
        <dbReference type="EMBL" id="KAK9119624.1"/>
    </source>
</evidence>
<dbReference type="Gene3D" id="3.30.70.100">
    <property type="match status" value="1"/>
</dbReference>
<evidence type="ECO:0000313" key="3">
    <source>
        <dbReference type="Proteomes" id="UP001419268"/>
    </source>
</evidence>
<accession>A0AAP0IPY9</accession>
<dbReference type="GO" id="GO:0009507">
    <property type="term" value="C:chloroplast"/>
    <property type="evidence" value="ECO:0007669"/>
    <property type="project" value="TreeGrafter"/>
</dbReference>
<dbReference type="InterPro" id="IPR036163">
    <property type="entry name" value="HMA_dom_sf"/>
</dbReference>
<reference evidence="2 3" key="1">
    <citation type="submission" date="2024-01" db="EMBL/GenBank/DDBJ databases">
        <title>Genome assemblies of Stephania.</title>
        <authorList>
            <person name="Yang L."/>
        </authorList>
    </citation>
    <scope>NUCLEOTIDE SEQUENCE [LARGE SCALE GENOMIC DNA]</scope>
    <source>
        <strain evidence="2">JXDWG</strain>
        <tissue evidence="2">Leaf</tissue>
    </source>
</reference>
<proteinExistence type="predicted"/>
<name>A0AAP0IPY9_9MAGN</name>
<dbReference type="AlphaFoldDB" id="A0AAP0IPY9"/>
<sequence>MAAIAAGATIRPNTCHARPASSSSSSSSPTRSLALLGFPRPSLRSNRSTARSFMPNINYKFHHQTSRTIRVRALAEEAVAPEGGEQKTEEASEGEQPVSVLVSPSDVLTMFFQADGAMDESAIPRVTKALEEIEGVSDLKVKVLEGIASVELAKQTTVQATGVASNLVEVIQGSGFKLQTLNLSFQDEEDIIN</sequence>
<comment type="caution">
    <text evidence="2">The sequence shown here is derived from an EMBL/GenBank/DDBJ whole genome shotgun (WGS) entry which is preliminary data.</text>
</comment>
<dbReference type="PANTHER" id="PTHR35756:SF1">
    <property type="entry name" value="OS05G0337400 PROTEIN"/>
    <property type="match status" value="1"/>
</dbReference>
<dbReference type="EMBL" id="JBBNAG010000007">
    <property type="protein sequence ID" value="KAK9119624.1"/>
    <property type="molecule type" value="Genomic_DNA"/>
</dbReference>
<organism evidence="2 3">
    <name type="scientific">Stephania cephalantha</name>
    <dbReference type="NCBI Taxonomy" id="152367"/>
    <lineage>
        <taxon>Eukaryota</taxon>
        <taxon>Viridiplantae</taxon>
        <taxon>Streptophyta</taxon>
        <taxon>Embryophyta</taxon>
        <taxon>Tracheophyta</taxon>
        <taxon>Spermatophyta</taxon>
        <taxon>Magnoliopsida</taxon>
        <taxon>Ranunculales</taxon>
        <taxon>Menispermaceae</taxon>
        <taxon>Menispermoideae</taxon>
        <taxon>Cissampelideae</taxon>
        <taxon>Stephania</taxon>
    </lineage>
</organism>